<evidence type="ECO:0000313" key="3">
    <source>
        <dbReference type="Proteomes" id="UP000315471"/>
    </source>
</evidence>
<dbReference type="EMBL" id="SJPY01000007">
    <property type="protein sequence ID" value="TWU37507.1"/>
    <property type="molecule type" value="Genomic_DNA"/>
</dbReference>
<dbReference type="AlphaFoldDB" id="A0A5C6DNR0"/>
<evidence type="ECO:0000256" key="1">
    <source>
        <dbReference type="SAM" id="Phobius"/>
    </source>
</evidence>
<protein>
    <submittedName>
        <fullName evidence="2">Uncharacterized protein</fullName>
    </submittedName>
</protein>
<dbReference type="Proteomes" id="UP000315471">
    <property type="component" value="Unassembled WGS sequence"/>
</dbReference>
<keyword evidence="1" id="KW-0472">Membrane</keyword>
<keyword evidence="3" id="KW-1185">Reference proteome</keyword>
<accession>A0A5C6DNR0</accession>
<evidence type="ECO:0000313" key="2">
    <source>
        <dbReference type="EMBL" id="TWU37507.1"/>
    </source>
</evidence>
<reference evidence="2 3" key="1">
    <citation type="submission" date="2019-02" db="EMBL/GenBank/DDBJ databases">
        <title>Deep-cultivation of Planctomycetes and their phenomic and genomic characterization uncovers novel biology.</title>
        <authorList>
            <person name="Wiegand S."/>
            <person name="Jogler M."/>
            <person name="Boedeker C."/>
            <person name="Pinto D."/>
            <person name="Vollmers J."/>
            <person name="Rivas-Marin E."/>
            <person name="Kohn T."/>
            <person name="Peeters S.H."/>
            <person name="Heuer A."/>
            <person name="Rast P."/>
            <person name="Oberbeckmann S."/>
            <person name="Bunk B."/>
            <person name="Jeske O."/>
            <person name="Meyerdierks A."/>
            <person name="Storesund J.E."/>
            <person name="Kallscheuer N."/>
            <person name="Luecker S."/>
            <person name="Lage O.M."/>
            <person name="Pohl T."/>
            <person name="Merkel B.J."/>
            <person name="Hornburger P."/>
            <person name="Mueller R.-W."/>
            <person name="Bruemmer F."/>
            <person name="Labrenz M."/>
            <person name="Spormann A.M."/>
            <person name="Op Den Camp H."/>
            <person name="Overmann J."/>
            <person name="Amann R."/>
            <person name="Jetten M.S.M."/>
            <person name="Mascher T."/>
            <person name="Medema M.H."/>
            <person name="Devos D.P."/>
            <person name="Kaster A.-K."/>
            <person name="Ovreas L."/>
            <person name="Rohde M."/>
            <person name="Galperin M.Y."/>
            <person name="Jogler C."/>
        </authorList>
    </citation>
    <scope>NUCLEOTIDE SEQUENCE [LARGE SCALE GENOMIC DNA]</scope>
    <source>
        <strain evidence="2 3">Q31b</strain>
    </source>
</reference>
<gene>
    <name evidence="2" type="ORF">Q31b_42950</name>
</gene>
<feature type="transmembrane region" description="Helical" evidence="1">
    <location>
        <begin position="29"/>
        <end position="51"/>
    </location>
</feature>
<keyword evidence="1" id="KW-0812">Transmembrane</keyword>
<sequence length="145" mass="16140">MQLVEESTTGFGISATLIFFGGTNHRTSLFLVGLPVFDFFGGNIVGSYLLLSELLHFEKGSPMSKAPVKVIRMGYIKASVWRNSTKAGIRHAVTICRIFKNGDSWQESTRFGRDDLLLVAKAVELSHHWIYFHSKEEGEGGNDES</sequence>
<organism evidence="2 3">
    <name type="scientific">Novipirellula aureliae</name>
    <dbReference type="NCBI Taxonomy" id="2527966"/>
    <lineage>
        <taxon>Bacteria</taxon>
        <taxon>Pseudomonadati</taxon>
        <taxon>Planctomycetota</taxon>
        <taxon>Planctomycetia</taxon>
        <taxon>Pirellulales</taxon>
        <taxon>Pirellulaceae</taxon>
        <taxon>Novipirellula</taxon>
    </lineage>
</organism>
<proteinExistence type="predicted"/>
<comment type="caution">
    <text evidence="2">The sequence shown here is derived from an EMBL/GenBank/DDBJ whole genome shotgun (WGS) entry which is preliminary data.</text>
</comment>
<keyword evidence="1" id="KW-1133">Transmembrane helix</keyword>
<name>A0A5C6DNR0_9BACT</name>